<comment type="similarity">
    <text evidence="2 7">Belongs to the Mediator complex subunit 9 family.</text>
</comment>
<keyword evidence="6 7" id="KW-0539">Nucleus</keyword>
<sequence>MSTSVFPSSLYAELLPKLLEVLELTQQTSGISNPQARQKLLQATINFKNALAQAKDFANNLPGGELTIEEQDDVIEMLEMLKERKKAQLAAFSARKVASSAASRDLKMEVDSVASTPFQSDG</sequence>
<evidence type="ECO:0000256" key="6">
    <source>
        <dbReference type="ARBA" id="ARBA00023242"/>
    </source>
</evidence>
<evidence type="ECO:0000256" key="7">
    <source>
        <dbReference type="RuleBase" id="RU364145"/>
    </source>
</evidence>
<dbReference type="InterPro" id="IPR011425">
    <property type="entry name" value="Med9"/>
</dbReference>
<comment type="function">
    <text evidence="7">Component of the Mediator complex, a coactivator involved in the regulated transcription of nearly all RNA polymerase II-dependent genes. Mediator functions as a bridge to convey information from gene-specific regulatory proteins to the basal RNA polymerase II transcription machinery. Mediator is recruited to promoters by direct interactions with regulatory proteins and serves as a scaffold for the assembly of a functional preinitiation complex with RNA polymerase II and the general transcription factors.</text>
</comment>
<gene>
    <name evidence="7" type="primary">MED9</name>
    <name evidence="8" type="ORF">JR316_001374</name>
</gene>
<comment type="caution">
    <text evidence="8">The sequence shown here is derived from an EMBL/GenBank/DDBJ whole genome shotgun (WGS) entry which is preliminary data.</text>
</comment>
<evidence type="ECO:0000313" key="8">
    <source>
        <dbReference type="EMBL" id="KAG5174711.1"/>
    </source>
</evidence>
<evidence type="ECO:0000256" key="2">
    <source>
        <dbReference type="ARBA" id="ARBA00008089"/>
    </source>
</evidence>
<protein>
    <recommendedName>
        <fullName evidence="7">Mediator of RNA polymerase II transcription subunit 9</fullName>
    </recommendedName>
    <alternativeName>
        <fullName evidence="7">Mediator complex subunit 9</fullName>
    </alternativeName>
</protein>
<dbReference type="AlphaFoldDB" id="A0A8H8CR44"/>
<keyword evidence="4 7" id="KW-0010">Activator</keyword>
<proteinExistence type="inferred from homology"/>
<reference evidence="8" key="1">
    <citation type="submission" date="2021-02" db="EMBL/GenBank/DDBJ databases">
        <title>Psilocybe cubensis genome.</title>
        <authorList>
            <person name="Mckernan K.J."/>
            <person name="Crawford S."/>
            <person name="Trippe A."/>
            <person name="Kane L.T."/>
            <person name="Mclaughlin S."/>
        </authorList>
    </citation>
    <scope>NUCLEOTIDE SEQUENCE [LARGE SCALE GENOMIC DNA]</scope>
    <source>
        <strain evidence="8">MGC-MH-2018</strain>
    </source>
</reference>
<dbReference type="Pfam" id="PF07544">
    <property type="entry name" value="Med9"/>
    <property type="match status" value="1"/>
</dbReference>
<keyword evidence="3 7" id="KW-0805">Transcription regulation</keyword>
<dbReference type="GO" id="GO:0016592">
    <property type="term" value="C:mediator complex"/>
    <property type="evidence" value="ECO:0007669"/>
    <property type="project" value="InterPro"/>
</dbReference>
<evidence type="ECO:0000256" key="4">
    <source>
        <dbReference type="ARBA" id="ARBA00023159"/>
    </source>
</evidence>
<evidence type="ECO:0000256" key="3">
    <source>
        <dbReference type="ARBA" id="ARBA00023015"/>
    </source>
</evidence>
<dbReference type="OrthoDB" id="2563275at2759"/>
<evidence type="ECO:0000256" key="1">
    <source>
        <dbReference type="ARBA" id="ARBA00004123"/>
    </source>
</evidence>
<dbReference type="EMBL" id="JAFIQS010000001">
    <property type="protein sequence ID" value="KAG5174711.1"/>
    <property type="molecule type" value="Genomic_DNA"/>
</dbReference>
<comment type="subcellular location">
    <subcellularLocation>
        <location evidence="1 7">Nucleus</location>
    </subcellularLocation>
</comment>
<dbReference type="GO" id="GO:0003712">
    <property type="term" value="F:transcription coregulator activity"/>
    <property type="evidence" value="ECO:0007669"/>
    <property type="project" value="InterPro"/>
</dbReference>
<dbReference type="GO" id="GO:0006357">
    <property type="term" value="P:regulation of transcription by RNA polymerase II"/>
    <property type="evidence" value="ECO:0007669"/>
    <property type="project" value="InterPro"/>
</dbReference>
<name>A0A8H8CR44_PSICU</name>
<accession>A0A8H8CR44</accession>
<keyword evidence="5 7" id="KW-0804">Transcription</keyword>
<comment type="subunit">
    <text evidence="7">Component of the Mediator complex.</text>
</comment>
<organism evidence="8">
    <name type="scientific">Psilocybe cubensis</name>
    <name type="common">Psychedelic mushroom</name>
    <name type="synonym">Stropharia cubensis</name>
    <dbReference type="NCBI Taxonomy" id="181762"/>
    <lineage>
        <taxon>Eukaryota</taxon>
        <taxon>Fungi</taxon>
        <taxon>Dikarya</taxon>
        <taxon>Basidiomycota</taxon>
        <taxon>Agaricomycotina</taxon>
        <taxon>Agaricomycetes</taxon>
        <taxon>Agaricomycetidae</taxon>
        <taxon>Agaricales</taxon>
        <taxon>Agaricineae</taxon>
        <taxon>Strophariaceae</taxon>
        <taxon>Psilocybe</taxon>
    </lineage>
</organism>
<evidence type="ECO:0000256" key="5">
    <source>
        <dbReference type="ARBA" id="ARBA00023163"/>
    </source>
</evidence>